<evidence type="ECO:0000313" key="3">
    <source>
        <dbReference type="Proteomes" id="UP000198323"/>
    </source>
</evidence>
<feature type="domain" description="FGAR-AT PurM N-terminal-like" evidence="1">
    <location>
        <begin position="80"/>
        <end position="156"/>
    </location>
</feature>
<dbReference type="Proteomes" id="UP000198323">
    <property type="component" value="Unassembled WGS sequence"/>
</dbReference>
<keyword evidence="3" id="KW-1185">Reference proteome</keyword>
<dbReference type="SUPFAM" id="SSF55326">
    <property type="entry name" value="PurM N-terminal domain-like"/>
    <property type="match status" value="2"/>
</dbReference>
<organism evidence="2 3">
    <name type="scientific">Callipepla squamata</name>
    <name type="common">Scaled quail</name>
    <dbReference type="NCBI Taxonomy" id="9009"/>
    <lineage>
        <taxon>Eukaryota</taxon>
        <taxon>Metazoa</taxon>
        <taxon>Chordata</taxon>
        <taxon>Craniata</taxon>
        <taxon>Vertebrata</taxon>
        <taxon>Euteleostomi</taxon>
        <taxon>Archelosauria</taxon>
        <taxon>Archosauria</taxon>
        <taxon>Dinosauria</taxon>
        <taxon>Saurischia</taxon>
        <taxon>Theropoda</taxon>
        <taxon>Coelurosauria</taxon>
        <taxon>Aves</taxon>
        <taxon>Neognathae</taxon>
        <taxon>Galloanserae</taxon>
        <taxon>Galliformes</taxon>
        <taxon>Odontophoridae</taxon>
        <taxon>Callipepla</taxon>
    </lineage>
</organism>
<dbReference type="STRING" id="9009.A0A226M9Q2"/>
<protein>
    <recommendedName>
        <fullName evidence="1">FGAR-AT PurM N-terminal-like domain-containing protein</fullName>
    </recommendedName>
</protein>
<accession>A0A226M9Q2</accession>
<gene>
    <name evidence="2" type="ORF">ASZ78_008317</name>
</gene>
<feature type="domain" description="FGAR-AT PurM N-terminal-like" evidence="1">
    <location>
        <begin position="3"/>
        <end position="78"/>
    </location>
</feature>
<comment type="caution">
    <text evidence="2">The sequence shown here is derived from an EMBL/GenBank/DDBJ whole genome shotgun (WGS) entry which is preliminary data.</text>
</comment>
<dbReference type="Pfam" id="PF22689">
    <property type="entry name" value="FGAR-AT_PurM_N-like"/>
    <property type="match status" value="2"/>
</dbReference>
<reference evidence="2 3" key="1">
    <citation type="submission" date="2016-07" db="EMBL/GenBank/DDBJ databases">
        <title>Disparate Historic Effective Population Sizes Predicted by Modern Levels of Genome Diversity for the Scaled Quail (Callipepla squamata) and the Northern Bobwhite (Colinus virginianus): Inferences from First and Second Generation Draft Genome Assemblies for Sympatric New World Quail.</title>
        <authorList>
            <person name="Oldeschulte D.L."/>
            <person name="Halley Y.A."/>
            <person name="Bhattarai E.K."/>
            <person name="Brashear W.A."/>
            <person name="Hill J."/>
            <person name="Metz R.P."/>
            <person name="Johnson C.D."/>
            <person name="Rollins D."/>
            <person name="Peterson M.J."/>
            <person name="Bickhart D.M."/>
            <person name="Decker J.E."/>
            <person name="Seabury C.M."/>
        </authorList>
    </citation>
    <scope>NUCLEOTIDE SEQUENCE [LARGE SCALE GENOMIC DNA]</scope>
    <source>
        <strain evidence="2 3">Texas</strain>
        <tissue evidence="2">Leg muscle</tissue>
    </source>
</reference>
<evidence type="ECO:0000313" key="2">
    <source>
        <dbReference type="EMBL" id="OXB51970.1"/>
    </source>
</evidence>
<dbReference type="EMBL" id="MCFN01006679">
    <property type="protein sequence ID" value="OXB51970.1"/>
    <property type="molecule type" value="Genomic_DNA"/>
</dbReference>
<dbReference type="AlphaFoldDB" id="A0A226M9Q2"/>
<name>A0A226M9Q2_CALSU</name>
<dbReference type="PANTHER" id="PTHR10099">
    <property type="entry name" value="PHOSPHORIBOSYLFORMYLGLYCINAMIDINE SYNTHASE"/>
    <property type="match status" value="1"/>
</dbReference>
<evidence type="ECO:0000259" key="1">
    <source>
        <dbReference type="Pfam" id="PF22689"/>
    </source>
</evidence>
<dbReference type="GO" id="GO:0004642">
    <property type="term" value="F:phosphoribosylformylglycinamidine synthase activity"/>
    <property type="evidence" value="ECO:0007669"/>
    <property type="project" value="TreeGrafter"/>
</dbReference>
<dbReference type="InterPro" id="IPR036921">
    <property type="entry name" value="PurM-like_N_sf"/>
</dbReference>
<dbReference type="PANTHER" id="PTHR10099:SF1">
    <property type="entry name" value="PHOSPHORIBOSYLFORMYLGLYCINAMIDINE SYNTHASE"/>
    <property type="match status" value="1"/>
</dbReference>
<proteinExistence type="predicted"/>
<dbReference type="Gene3D" id="3.30.1330.10">
    <property type="entry name" value="PurM-like, N-terminal domain"/>
    <property type="match status" value="2"/>
</dbReference>
<dbReference type="OrthoDB" id="9396062at2759"/>
<sequence length="171" mass="17582">PQVDRSVTGLVAQQQCVGPLHTPLADVAVVALSHLGLLGAATAVGEQPLKGLLNPEAGARLALCEALTNLCFARVTDIRVDRSVTGLVAQQQCVGPLHTPLADVAVVALSHLGLLGAATAVGEQPLKGLLNPEAGARLALCEALTNLCFARVTDIRVSAAPPPRKTPYKPI</sequence>
<feature type="non-terminal residue" evidence="2">
    <location>
        <position position="1"/>
    </location>
</feature>
<dbReference type="GO" id="GO:0006164">
    <property type="term" value="P:purine nucleotide biosynthetic process"/>
    <property type="evidence" value="ECO:0007669"/>
    <property type="project" value="TreeGrafter"/>
</dbReference>
<dbReference type="InterPro" id="IPR055181">
    <property type="entry name" value="FGAR-AT_PurM_N-like"/>
</dbReference>
<dbReference type="GO" id="GO:0005737">
    <property type="term" value="C:cytoplasm"/>
    <property type="evidence" value="ECO:0007669"/>
    <property type="project" value="TreeGrafter"/>
</dbReference>